<proteinExistence type="inferred from homology"/>
<dbReference type="GO" id="GO:0005886">
    <property type="term" value="C:plasma membrane"/>
    <property type="evidence" value="ECO:0007669"/>
    <property type="project" value="TreeGrafter"/>
</dbReference>
<evidence type="ECO:0000313" key="4">
    <source>
        <dbReference type="EMBL" id="ACV61724.1"/>
    </source>
</evidence>
<dbReference type="OrthoDB" id="9813426at2"/>
<dbReference type="KEGG" id="dae:Dtox_0816"/>
<dbReference type="PANTHER" id="PTHR42709">
    <property type="entry name" value="ALKALINE PHOSPHATASE LIKE PROTEIN"/>
    <property type="match status" value="1"/>
</dbReference>
<evidence type="ECO:0000313" key="5">
    <source>
        <dbReference type="Proteomes" id="UP000002217"/>
    </source>
</evidence>
<accession>C8W260</accession>
<feature type="transmembrane region" description="Helical" evidence="2">
    <location>
        <begin position="171"/>
        <end position="190"/>
    </location>
</feature>
<gene>
    <name evidence="4" type="ordered locus">Dtox_0816</name>
</gene>
<organism evidence="4 5">
    <name type="scientific">Desulfofarcimen acetoxidans (strain ATCC 49208 / DSM 771 / KCTC 5769 / VKM B-1644 / 5575)</name>
    <name type="common">Desulfotomaculum acetoxidans</name>
    <dbReference type="NCBI Taxonomy" id="485916"/>
    <lineage>
        <taxon>Bacteria</taxon>
        <taxon>Bacillati</taxon>
        <taxon>Bacillota</taxon>
        <taxon>Clostridia</taxon>
        <taxon>Eubacteriales</taxon>
        <taxon>Peptococcaceae</taxon>
        <taxon>Desulfofarcimen</taxon>
    </lineage>
</organism>
<dbReference type="STRING" id="485916.Dtox_0816"/>
<name>C8W260_DESAS</name>
<evidence type="ECO:0000259" key="3">
    <source>
        <dbReference type="Pfam" id="PF09335"/>
    </source>
</evidence>
<evidence type="ECO:0000256" key="2">
    <source>
        <dbReference type="SAM" id="Phobius"/>
    </source>
</evidence>
<protein>
    <submittedName>
        <fullName evidence="4">SNARE associated Golgi protein</fullName>
    </submittedName>
</protein>
<feature type="domain" description="VTT" evidence="3">
    <location>
        <begin position="30"/>
        <end position="155"/>
    </location>
</feature>
<keyword evidence="2" id="KW-1133">Transmembrane helix</keyword>
<dbReference type="HOGENOM" id="CLU_044208_1_0_9"/>
<dbReference type="InterPro" id="IPR051311">
    <property type="entry name" value="DedA_domain"/>
</dbReference>
<dbReference type="eggNOG" id="COG0586">
    <property type="taxonomic scope" value="Bacteria"/>
</dbReference>
<dbReference type="AlphaFoldDB" id="C8W260"/>
<feature type="transmembrane region" description="Helical" evidence="2">
    <location>
        <begin position="137"/>
        <end position="159"/>
    </location>
</feature>
<feature type="transmembrane region" description="Helical" evidence="2">
    <location>
        <begin position="51"/>
        <end position="72"/>
    </location>
</feature>
<dbReference type="InterPro" id="IPR032816">
    <property type="entry name" value="VTT_dom"/>
</dbReference>
<dbReference type="Pfam" id="PF09335">
    <property type="entry name" value="VTT_dom"/>
    <property type="match status" value="1"/>
</dbReference>
<keyword evidence="2" id="KW-0472">Membrane</keyword>
<dbReference type="PANTHER" id="PTHR42709:SF9">
    <property type="entry name" value="ALKALINE PHOSPHATASE LIKE PROTEIN"/>
    <property type="match status" value="1"/>
</dbReference>
<comment type="similarity">
    <text evidence="1">Belongs to the DedA family.</text>
</comment>
<dbReference type="Proteomes" id="UP000002217">
    <property type="component" value="Chromosome"/>
</dbReference>
<reference evidence="4 5" key="1">
    <citation type="journal article" date="2009" name="Stand. Genomic Sci.">
        <title>Complete genome sequence of Desulfotomaculum acetoxidans type strain (5575).</title>
        <authorList>
            <person name="Spring S."/>
            <person name="Lapidus A."/>
            <person name="Schroder M."/>
            <person name="Gleim D."/>
            <person name="Sims D."/>
            <person name="Meincke L."/>
            <person name="Glavina Del Rio T."/>
            <person name="Tice H."/>
            <person name="Copeland A."/>
            <person name="Cheng J.F."/>
            <person name="Lucas S."/>
            <person name="Chen F."/>
            <person name="Nolan M."/>
            <person name="Bruce D."/>
            <person name="Goodwin L."/>
            <person name="Pitluck S."/>
            <person name="Ivanova N."/>
            <person name="Mavromatis K."/>
            <person name="Mikhailova N."/>
            <person name="Pati A."/>
            <person name="Chen A."/>
            <person name="Palaniappan K."/>
            <person name="Land M."/>
            <person name="Hauser L."/>
            <person name="Chang Y.J."/>
            <person name="Jeffries C.D."/>
            <person name="Chain P."/>
            <person name="Saunders E."/>
            <person name="Brettin T."/>
            <person name="Detter J.C."/>
            <person name="Goker M."/>
            <person name="Bristow J."/>
            <person name="Eisen J.A."/>
            <person name="Markowitz V."/>
            <person name="Hugenholtz P."/>
            <person name="Kyrpides N.C."/>
            <person name="Klenk H.P."/>
            <person name="Han C."/>
        </authorList>
    </citation>
    <scope>NUCLEOTIDE SEQUENCE [LARGE SCALE GENOMIC DNA]</scope>
    <source>
        <strain evidence="5">ATCC 49208 / DSM 771 / VKM B-1644</strain>
    </source>
</reference>
<evidence type="ECO:0000256" key="1">
    <source>
        <dbReference type="ARBA" id="ARBA00010792"/>
    </source>
</evidence>
<sequence>MKEMMMHYLSTLGVAGLFIAIFIESLGVPFPGGIMVVFAGFMVGQGRLNLYHALFSAVAAFVLGSIVAFFLGRYVGEPFFQRCGKYLNFSPRDLNQAQVRLKHSSAVFIILGRFIPGLSNVSPYLAGISRLGLGRFILYNFIFALLWGGLYLGIGIFFGHRWSYISGKLQIGLPVVAIILSLIYLGFTSIKKKLARKKL</sequence>
<dbReference type="EMBL" id="CP001720">
    <property type="protein sequence ID" value="ACV61724.1"/>
    <property type="molecule type" value="Genomic_DNA"/>
</dbReference>
<keyword evidence="5" id="KW-1185">Reference proteome</keyword>
<keyword evidence="2" id="KW-0812">Transmembrane</keyword>